<dbReference type="SUPFAM" id="SSF53756">
    <property type="entry name" value="UDP-Glycosyltransferase/glycogen phosphorylase"/>
    <property type="match status" value="1"/>
</dbReference>
<evidence type="ECO:0008006" key="3">
    <source>
        <dbReference type="Google" id="ProtNLM"/>
    </source>
</evidence>
<evidence type="ECO:0000313" key="2">
    <source>
        <dbReference type="Proteomes" id="UP001144471"/>
    </source>
</evidence>
<dbReference type="RefSeq" id="WP_281836154.1">
    <property type="nucleotide sequence ID" value="NZ_BSDY01000010.1"/>
</dbReference>
<dbReference type="InterPro" id="IPR007554">
    <property type="entry name" value="Glycerophosphate_synth"/>
</dbReference>
<proteinExistence type="predicted"/>
<dbReference type="AlphaFoldDB" id="A0A9W6GMR7"/>
<dbReference type="PANTHER" id="PTHR37316">
    <property type="entry name" value="TEICHOIC ACID GLYCEROL-PHOSPHATE PRIMASE"/>
    <property type="match status" value="1"/>
</dbReference>
<accession>A0A9W6GMR7</accession>
<name>A0A9W6GMR7_9FUSO</name>
<dbReference type="GO" id="GO:0047355">
    <property type="term" value="F:CDP-glycerol glycerophosphotransferase activity"/>
    <property type="evidence" value="ECO:0007669"/>
    <property type="project" value="InterPro"/>
</dbReference>
<dbReference type="Gene3D" id="3.40.50.11820">
    <property type="match status" value="1"/>
</dbReference>
<dbReference type="GO" id="GO:0016020">
    <property type="term" value="C:membrane"/>
    <property type="evidence" value="ECO:0007669"/>
    <property type="project" value="InterPro"/>
</dbReference>
<keyword evidence="2" id="KW-1185">Reference proteome</keyword>
<gene>
    <name evidence="1" type="ORF">PM10SUCC1_23040</name>
</gene>
<protein>
    <recommendedName>
        <fullName evidence="3">CDP-glycerol glycerophosphotransferase, TagB/SpsB family</fullName>
    </recommendedName>
</protein>
<evidence type="ECO:0000313" key="1">
    <source>
        <dbReference type="EMBL" id="GLI56790.1"/>
    </source>
</evidence>
<sequence length="341" mass="39664">MKKLISDVLNLILSSTKLFLAFLLKGLIREKPESYIIGSNYGTKRSDNAKALYNYIKSLGKEVYFIEDIPTGKNSLKRGSFKSFIYYFKASGVFYSHSFSDILPSMHKAGMIVKYLGGPKKVFIQHGVIFTKKINNYVKSLKNTVDYFVVSSKLEKKIVEQIGIPEEKLKLLGLPRHDLLPENIKKTEKIFVFLTWKEGSLYLSKLREILEVLKTTDYPVKLAVHNMVKGDLDIDEKYLTSDIGKEVREASILITDDSSVAWDFFYNGREVIFYKSEEEWYVDDEFLEYRKVNSQEELKDHLKKVIDNNLKIEVPMKLFEHRDSNNSERVFEVLNNNRENN</sequence>
<dbReference type="Proteomes" id="UP001144471">
    <property type="component" value="Unassembled WGS sequence"/>
</dbReference>
<organism evidence="1 2">
    <name type="scientific">Propionigenium maris DSM 9537</name>
    <dbReference type="NCBI Taxonomy" id="1123000"/>
    <lineage>
        <taxon>Bacteria</taxon>
        <taxon>Fusobacteriati</taxon>
        <taxon>Fusobacteriota</taxon>
        <taxon>Fusobacteriia</taxon>
        <taxon>Fusobacteriales</taxon>
        <taxon>Fusobacteriaceae</taxon>
        <taxon>Propionigenium</taxon>
    </lineage>
</organism>
<dbReference type="InterPro" id="IPR051612">
    <property type="entry name" value="Teichoic_Acid_Biosynth"/>
</dbReference>
<dbReference type="EMBL" id="BSDY01000010">
    <property type="protein sequence ID" value="GLI56790.1"/>
    <property type="molecule type" value="Genomic_DNA"/>
</dbReference>
<comment type="caution">
    <text evidence="1">The sequence shown here is derived from an EMBL/GenBank/DDBJ whole genome shotgun (WGS) entry which is preliminary data.</text>
</comment>
<reference evidence="1" key="1">
    <citation type="submission" date="2022-12" db="EMBL/GenBank/DDBJ databases">
        <title>Reference genome sequencing for broad-spectrum identification of bacterial and archaeal isolates by mass spectrometry.</title>
        <authorList>
            <person name="Sekiguchi Y."/>
            <person name="Tourlousse D.M."/>
        </authorList>
    </citation>
    <scope>NUCLEOTIDE SEQUENCE</scope>
    <source>
        <strain evidence="1">10succ1</strain>
    </source>
</reference>
<dbReference type="Pfam" id="PF04464">
    <property type="entry name" value="Glyphos_transf"/>
    <property type="match status" value="2"/>
</dbReference>
<dbReference type="InterPro" id="IPR043149">
    <property type="entry name" value="TagF_N"/>
</dbReference>
<dbReference type="PANTHER" id="PTHR37316:SF3">
    <property type="entry name" value="TEICHOIC ACID GLYCEROL-PHOSPHATE TRANSFERASE"/>
    <property type="match status" value="1"/>
</dbReference>